<dbReference type="AlphaFoldDB" id="Q0SK40"/>
<accession>Q0SK40</accession>
<proteinExistence type="predicted"/>
<organism evidence="1 2">
    <name type="scientific">Rhodococcus jostii (strain RHA1)</name>
    <dbReference type="NCBI Taxonomy" id="101510"/>
    <lineage>
        <taxon>Bacteria</taxon>
        <taxon>Bacillati</taxon>
        <taxon>Actinomycetota</taxon>
        <taxon>Actinomycetes</taxon>
        <taxon>Mycobacteriales</taxon>
        <taxon>Nocardiaceae</taxon>
        <taxon>Rhodococcus</taxon>
    </lineage>
</organism>
<protein>
    <submittedName>
        <fullName evidence="1">Uncharacterized protein</fullName>
    </submittedName>
</protein>
<dbReference type="HOGENOM" id="CLU_1694118_0_0_11"/>
<gene>
    <name evidence="1" type="ordered locus">RHA1_ro00260</name>
</gene>
<dbReference type="EMBL" id="CP000431">
    <property type="protein sequence ID" value="ABG92096.1"/>
    <property type="molecule type" value="Genomic_DNA"/>
</dbReference>
<dbReference type="KEGG" id="rha:RHA1_ro00260"/>
<dbReference type="eggNOG" id="ENOG5031GQI">
    <property type="taxonomic scope" value="Bacteria"/>
</dbReference>
<name>Q0SK40_RHOJR</name>
<evidence type="ECO:0000313" key="1">
    <source>
        <dbReference type="EMBL" id="ABG92096.1"/>
    </source>
</evidence>
<evidence type="ECO:0000313" key="2">
    <source>
        <dbReference type="Proteomes" id="UP000008710"/>
    </source>
</evidence>
<sequence>MRRRGCRVVVFTDERLVRMNRRRWSLRRAVLVVGLAATPLVWCPGAATAAPVSAPFQIPRVWASGTFGYCFPACIDVPVAVTGDAPGVVTFHDPALMETVVLWVGWTNLSNGTSGVASVTKDKPGVAHTGTGVVTASAMGNLVEYVGARGIFYVP</sequence>
<dbReference type="Proteomes" id="UP000008710">
    <property type="component" value="Chromosome"/>
</dbReference>
<reference evidence="2" key="1">
    <citation type="journal article" date="2006" name="Proc. Natl. Acad. Sci. U.S.A.">
        <title>The complete genome of Rhodococcus sp. RHA1 provides insights into a catabolic powerhouse.</title>
        <authorList>
            <person name="McLeod M.P."/>
            <person name="Warren R.L."/>
            <person name="Hsiao W.W.L."/>
            <person name="Araki N."/>
            <person name="Myhre M."/>
            <person name="Fernandes C."/>
            <person name="Miyazawa D."/>
            <person name="Wong W."/>
            <person name="Lillquist A.L."/>
            <person name="Wang D."/>
            <person name="Dosanjh M."/>
            <person name="Hara H."/>
            <person name="Petrescu A."/>
            <person name="Morin R.D."/>
            <person name="Yang G."/>
            <person name="Stott J.M."/>
            <person name="Schein J.E."/>
            <person name="Shin H."/>
            <person name="Smailus D."/>
            <person name="Siddiqui A.S."/>
            <person name="Marra M.A."/>
            <person name="Jones S.J.M."/>
            <person name="Holt R."/>
            <person name="Brinkman F.S.L."/>
            <person name="Miyauchi K."/>
            <person name="Fukuda M."/>
            <person name="Davies J.E."/>
            <person name="Mohn W.W."/>
            <person name="Eltis L.D."/>
        </authorList>
    </citation>
    <scope>NUCLEOTIDE SEQUENCE [LARGE SCALE GENOMIC DNA]</scope>
    <source>
        <strain evidence="2">RHA1</strain>
    </source>
</reference>